<dbReference type="InterPro" id="IPR050249">
    <property type="entry name" value="Pseudomonas-type_ThrB"/>
</dbReference>
<dbReference type="Gene3D" id="3.90.1200.10">
    <property type="match status" value="1"/>
</dbReference>
<comment type="subcellular location">
    <subcellularLocation>
        <location evidence="1">Cytoplasm</location>
    </subcellularLocation>
</comment>
<feature type="domain" description="Aminoglycoside phosphotransferase" evidence="10">
    <location>
        <begin position="14"/>
        <end position="224"/>
    </location>
</feature>
<evidence type="ECO:0000259" key="10">
    <source>
        <dbReference type="Pfam" id="PF01636"/>
    </source>
</evidence>
<dbReference type="OrthoDB" id="241498at2"/>
<keyword evidence="12" id="KW-1185">Reference proteome</keyword>
<dbReference type="GO" id="GO:0005737">
    <property type="term" value="C:cytoplasm"/>
    <property type="evidence" value="ECO:0007669"/>
    <property type="project" value="UniProtKB-SubCell"/>
</dbReference>
<evidence type="ECO:0000256" key="4">
    <source>
        <dbReference type="ARBA" id="ARBA00022777"/>
    </source>
</evidence>
<reference evidence="11 12" key="1">
    <citation type="submission" date="2019-09" db="EMBL/GenBank/DDBJ databases">
        <title>Phylogeny of genus Pseudoclavibacter and closely related genus.</title>
        <authorList>
            <person name="Li Y."/>
        </authorList>
    </citation>
    <scope>NUCLEOTIDE SEQUENCE [LARGE SCALE GENOMIC DNA]</scope>
    <source>
        <strain evidence="11 12">JCM 16921</strain>
    </source>
</reference>
<evidence type="ECO:0000256" key="3">
    <source>
        <dbReference type="ARBA" id="ARBA00022679"/>
    </source>
</evidence>
<evidence type="ECO:0000256" key="5">
    <source>
        <dbReference type="ARBA" id="ARBA00036820"/>
    </source>
</evidence>
<dbReference type="Pfam" id="PF01636">
    <property type="entry name" value="APH"/>
    <property type="match status" value="1"/>
</dbReference>
<name>A0A7C8FY48_9MICO</name>
<comment type="caution">
    <text evidence="11">The sequence shown here is derived from an EMBL/GenBank/DDBJ whole genome shotgun (WGS) entry which is preliminary data.</text>
</comment>
<dbReference type="Proteomes" id="UP000481339">
    <property type="component" value="Unassembled WGS sequence"/>
</dbReference>
<evidence type="ECO:0000313" key="12">
    <source>
        <dbReference type="Proteomes" id="UP000481339"/>
    </source>
</evidence>
<dbReference type="PANTHER" id="PTHR21064">
    <property type="entry name" value="AMINOGLYCOSIDE PHOSPHOTRANSFERASE DOMAIN-CONTAINING PROTEIN-RELATED"/>
    <property type="match status" value="1"/>
</dbReference>
<dbReference type="AlphaFoldDB" id="A0A7C8FY48"/>
<gene>
    <name evidence="11" type="ORF">F8O02_01780</name>
</gene>
<dbReference type="EMBL" id="WBKA01000001">
    <property type="protein sequence ID" value="KAB1633680.1"/>
    <property type="molecule type" value="Genomic_DNA"/>
</dbReference>
<comment type="catalytic activity">
    <reaction evidence="5">
        <text>(5R)-5-hydroxy-L-lysine + GTP = (5R)-5-phosphooxy-L-lysine + GDP + H(+)</text>
        <dbReference type="Rhea" id="RHEA:19049"/>
        <dbReference type="ChEBI" id="CHEBI:15378"/>
        <dbReference type="ChEBI" id="CHEBI:37565"/>
        <dbReference type="ChEBI" id="CHEBI:57882"/>
        <dbReference type="ChEBI" id="CHEBI:58189"/>
        <dbReference type="ChEBI" id="CHEBI:58357"/>
        <dbReference type="EC" id="2.7.1.81"/>
    </reaction>
</comment>
<evidence type="ECO:0000313" key="11">
    <source>
        <dbReference type="EMBL" id="KAB1633680.1"/>
    </source>
</evidence>
<feature type="compositionally biased region" description="Basic and acidic residues" evidence="9">
    <location>
        <begin position="56"/>
        <end position="70"/>
    </location>
</feature>
<keyword evidence="3 11" id="KW-0808">Transferase</keyword>
<protein>
    <recommendedName>
        <fullName evidence="8">Hydroxylysine kinase</fullName>
        <ecNumber evidence="7">2.7.1.81</ecNumber>
    </recommendedName>
</protein>
<dbReference type="SUPFAM" id="SSF56112">
    <property type="entry name" value="Protein kinase-like (PK-like)"/>
    <property type="match status" value="1"/>
</dbReference>
<evidence type="ECO:0000256" key="7">
    <source>
        <dbReference type="ARBA" id="ARBA00038873"/>
    </source>
</evidence>
<evidence type="ECO:0000256" key="6">
    <source>
        <dbReference type="ARBA" id="ARBA00037368"/>
    </source>
</evidence>
<keyword evidence="2" id="KW-0963">Cytoplasm</keyword>
<proteinExistence type="predicted"/>
<accession>A0A7C8FY48</accession>
<evidence type="ECO:0000256" key="9">
    <source>
        <dbReference type="SAM" id="MobiDB-lite"/>
    </source>
</evidence>
<comment type="function">
    <text evidence="6">Catalyzes the GTP-dependent phosphorylation of 5-hydroxy-L-lysine.</text>
</comment>
<evidence type="ECO:0000256" key="2">
    <source>
        <dbReference type="ARBA" id="ARBA00022490"/>
    </source>
</evidence>
<keyword evidence="4" id="KW-0418">Kinase</keyword>
<sequence>MGRGADDRLDLAMLLDAPDGRWAVKVSRPHEDPTVVDLQTRAMVYASAHAPADVRLSRVRSDRAGRRQSEPDVGAGPHPRVLRAIEYLPDAPIGDPTDPRGVLTSARLARIGTVCAEVADSLKGFTHPAEERPIVWDLQRLSVAAGLLELVADAALARQIERSVAEFERFALPRPATLSRQVLHDDLTRFNVLANPTDPGVVTGVIDFGDTVRTARALDLAVAVGSMLDGDGRGWELAGPMIASRSLVHPLTDDELAVVAVAAPGGLALRALMQAHAASVSPDRGRYLASHAPALAATLRRVLDIPVAARAEDLRHARDTAVACG</sequence>
<dbReference type="GO" id="GO:0047992">
    <property type="term" value="F:hydroxylysine kinase activity"/>
    <property type="evidence" value="ECO:0007669"/>
    <property type="project" value="UniProtKB-EC"/>
</dbReference>
<feature type="region of interest" description="Disordered" evidence="9">
    <location>
        <begin position="56"/>
        <end position="78"/>
    </location>
</feature>
<dbReference type="EC" id="2.7.1.81" evidence="7"/>
<dbReference type="InterPro" id="IPR002575">
    <property type="entry name" value="Aminoglycoside_PTrfase"/>
</dbReference>
<dbReference type="PANTHER" id="PTHR21064:SF1">
    <property type="entry name" value="HYDROXYLYSINE KINASE"/>
    <property type="match status" value="1"/>
</dbReference>
<dbReference type="InterPro" id="IPR011009">
    <property type="entry name" value="Kinase-like_dom_sf"/>
</dbReference>
<evidence type="ECO:0000256" key="1">
    <source>
        <dbReference type="ARBA" id="ARBA00004496"/>
    </source>
</evidence>
<dbReference type="RefSeq" id="WP_158035507.1">
    <property type="nucleotide sequence ID" value="NZ_BAAAZV010000018.1"/>
</dbReference>
<evidence type="ECO:0000256" key="8">
    <source>
        <dbReference type="ARBA" id="ARBA00040505"/>
    </source>
</evidence>
<organism evidence="11 12">
    <name type="scientific">Pseudoclavibacter caeni</name>
    <dbReference type="NCBI Taxonomy" id="908846"/>
    <lineage>
        <taxon>Bacteria</taxon>
        <taxon>Bacillati</taxon>
        <taxon>Actinomycetota</taxon>
        <taxon>Actinomycetes</taxon>
        <taxon>Micrococcales</taxon>
        <taxon>Microbacteriaceae</taxon>
        <taxon>Pseudoclavibacter</taxon>
    </lineage>
</organism>